<feature type="binding site" evidence="9">
    <location>
        <position position="10"/>
    </location>
    <ligand>
        <name>NADPH</name>
        <dbReference type="ChEBI" id="CHEBI:57783"/>
    </ligand>
</feature>
<gene>
    <name evidence="9" type="primary">dxr</name>
    <name evidence="13" type="ORF">HKX40_02300</name>
</gene>
<feature type="binding site" evidence="9">
    <location>
        <position position="213"/>
    </location>
    <ligand>
        <name>1-deoxy-D-xylulose 5-phosphate</name>
        <dbReference type="ChEBI" id="CHEBI:57792"/>
    </ligand>
</feature>
<dbReference type="InterPro" id="IPR036291">
    <property type="entry name" value="NAD(P)-bd_dom_sf"/>
</dbReference>
<comment type="similarity">
    <text evidence="2 9">Belongs to the DXR family.</text>
</comment>
<dbReference type="Proteomes" id="UP000541421">
    <property type="component" value="Unassembled WGS sequence"/>
</dbReference>
<dbReference type="Gene3D" id="3.40.50.720">
    <property type="entry name" value="NAD(P)-binding Rossmann-like Domain"/>
    <property type="match status" value="1"/>
</dbReference>
<evidence type="ECO:0000313" key="13">
    <source>
        <dbReference type="EMBL" id="NOL48975.1"/>
    </source>
</evidence>
<dbReference type="GO" id="GO:0051484">
    <property type="term" value="P:isopentenyl diphosphate biosynthetic process, methylerythritol 4-phosphate pathway involved in terpenoid biosynthetic process"/>
    <property type="evidence" value="ECO:0007669"/>
    <property type="project" value="TreeGrafter"/>
</dbReference>
<dbReference type="InterPro" id="IPR036169">
    <property type="entry name" value="DXPR_C_sf"/>
</dbReference>
<feature type="binding site" evidence="9">
    <location>
        <position position="219"/>
    </location>
    <ligand>
        <name>1-deoxy-D-xylulose 5-phosphate</name>
        <dbReference type="ChEBI" id="CHEBI:57792"/>
    </ligand>
</feature>
<dbReference type="GO" id="GO:0030145">
    <property type="term" value="F:manganese ion binding"/>
    <property type="evidence" value="ECO:0007669"/>
    <property type="project" value="TreeGrafter"/>
</dbReference>
<keyword evidence="13" id="KW-0413">Isomerase</keyword>
<feature type="binding site" evidence="9">
    <location>
        <position position="152"/>
    </location>
    <ligand>
        <name>Mn(2+)</name>
        <dbReference type="ChEBI" id="CHEBI:29035"/>
    </ligand>
</feature>
<dbReference type="InterPro" id="IPR013512">
    <property type="entry name" value="DXP_reductoisomerase_N"/>
</dbReference>
<dbReference type="NCBIfam" id="NF009114">
    <property type="entry name" value="PRK12464.1"/>
    <property type="match status" value="1"/>
</dbReference>
<dbReference type="SUPFAM" id="SSF55347">
    <property type="entry name" value="Glyceraldehyde-3-phosphate dehydrogenase-like, C-terminal domain"/>
    <property type="match status" value="1"/>
</dbReference>
<proteinExistence type="inferred from homology"/>
<comment type="caution">
    <text evidence="13">The sequence shown here is derived from an EMBL/GenBank/DDBJ whole genome shotgun (WGS) entry which is preliminary data.</text>
</comment>
<keyword evidence="9" id="KW-0460">Magnesium</keyword>
<feature type="domain" description="1-deoxy-D-xylulose 5-phosphate reductoisomerase N-terminal" evidence="10">
    <location>
        <begin position="4"/>
        <end position="132"/>
    </location>
</feature>
<feature type="binding site" evidence="9">
    <location>
        <position position="126"/>
    </location>
    <ligand>
        <name>NADPH</name>
        <dbReference type="ChEBI" id="CHEBI:57783"/>
    </ligand>
</feature>
<evidence type="ECO:0000256" key="7">
    <source>
        <dbReference type="ARBA" id="ARBA00023229"/>
    </source>
</evidence>
<feature type="binding site" evidence="9">
    <location>
        <position position="177"/>
    </location>
    <ligand>
        <name>1-deoxy-D-xylulose 5-phosphate</name>
        <dbReference type="ChEBI" id="CHEBI:57792"/>
    </ligand>
</feature>
<dbReference type="GO" id="GO:0016853">
    <property type="term" value="F:isomerase activity"/>
    <property type="evidence" value="ECO:0007669"/>
    <property type="project" value="UniProtKB-KW"/>
</dbReference>
<dbReference type="GO" id="GO:0030604">
    <property type="term" value="F:1-deoxy-D-xylulose-5-phosphate reductoisomerase activity"/>
    <property type="evidence" value="ECO:0007669"/>
    <property type="project" value="UniProtKB-UniRule"/>
</dbReference>
<dbReference type="SUPFAM" id="SSF51735">
    <property type="entry name" value="NAD(P)-binding Rossmann-fold domains"/>
    <property type="match status" value="1"/>
</dbReference>
<comment type="function">
    <text evidence="9">Catalyzes the NADPH-dependent rearrangement and reduction of 1-deoxy-D-xylulose-5-phosphate (DXP) to 2-C-methyl-D-erythritol 4-phosphate (MEP).</text>
</comment>
<dbReference type="GO" id="GO:0070402">
    <property type="term" value="F:NADPH binding"/>
    <property type="evidence" value="ECO:0007669"/>
    <property type="project" value="InterPro"/>
</dbReference>
<dbReference type="Pfam" id="PF13288">
    <property type="entry name" value="DXPR_C"/>
    <property type="match status" value="1"/>
</dbReference>
<feature type="binding site" evidence="9">
    <location>
        <position position="218"/>
    </location>
    <ligand>
        <name>1-deoxy-D-xylulose 5-phosphate</name>
        <dbReference type="ChEBI" id="CHEBI:57792"/>
    </ligand>
</feature>
<evidence type="ECO:0000256" key="6">
    <source>
        <dbReference type="ARBA" id="ARBA00023211"/>
    </source>
</evidence>
<evidence type="ECO:0000256" key="4">
    <source>
        <dbReference type="ARBA" id="ARBA00022857"/>
    </source>
</evidence>
<feature type="binding site" evidence="9">
    <location>
        <position position="124"/>
    </location>
    <ligand>
        <name>NADPH</name>
        <dbReference type="ChEBI" id="CHEBI:57783"/>
    </ligand>
</feature>
<feature type="binding site" evidence="9">
    <location>
        <position position="125"/>
    </location>
    <ligand>
        <name>1-deoxy-D-xylulose 5-phosphate</name>
        <dbReference type="ChEBI" id="CHEBI:57792"/>
    </ligand>
</feature>
<evidence type="ECO:0000256" key="3">
    <source>
        <dbReference type="ARBA" id="ARBA00022723"/>
    </source>
</evidence>
<dbReference type="PANTHER" id="PTHR30525">
    <property type="entry name" value="1-DEOXY-D-XYLULOSE 5-PHOSPHATE REDUCTOISOMERASE"/>
    <property type="match status" value="1"/>
</dbReference>
<keyword evidence="3 9" id="KW-0479">Metal-binding</keyword>
<organism evidence="13 14">
    <name type="scientific">Pelistega europaea</name>
    <dbReference type="NCBI Taxonomy" id="106147"/>
    <lineage>
        <taxon>Bacteria</taxon>
        <taxon>Pseudomonadati</taxon>
        <taxon>Pseudomonadota</taxon>
        <taxon>Betaproteobacteria</taxon>
        <taxon>Burkholderiales</taxon>
        <taxon>Alcaligenaceae</taxon>
        <taxon>Pelistega</taxon>
    </lineage>
</organism>
<feature type="binding site" evidence="9">
    <location>
        <position position="200"/>
    </location>
    <ligand>
        <name>1-deoxy-D-xylulose 5-phosphate</name>
        <dbReference type="ChEBI" id="CHEBI:57792"/>
    </ligand>
</feature>
<dbReference type="UniPathway" id="UPA00056">
    <property type="reaction ID" value="UER00092"/>
</dbReference>
<evidence type="ECO:0000259" key="11">
    <source>
        <dbReference type="Pfam" id="PF08436"/>
    </source>
</evidence>
<feature type="binding site" evidence="9">
    <location>
        <position position="12"/>
    </location>
    <ligand>
        <name>NADPH</name>
        <dbReference type="ChEBI" id="CHEBI:57783"/>
    </ligand>
</feature>
<feature type="binding site" evidence="9">
    <location>
        <position position="222"/>
    </location>
    <ligand>
        <name>1-deoxy-D-xylulose 5-phosphate</name>
        <dbReference type="ChEBI" id="CHEBI:57792"/>
    </ligand>
</feature>
<sequence length="387" mass="42607">MQSIVVFGATGSIGDSTLDIIACHPERYQVYALSAFSRMEKLVALTQKFQPKVVIVPDEARREQFLTLNKEGFQPAEIRLGQEGLCETARDSQADTIVCAIVGAAGLPSAYAAAKAGKRILLANKEVLVTAGSLFMQAVGQYGATLLPLDSEHNAIFQCLPKHNPKQHLQKVIITASGGPFREYPLEQLVEVTPEQACKHPNWNMGRKISVDSATMVNKGLEVIEAKWLFDLEPAQIDVVIHPQSTIHSMVQFVDGSLLAQLGNHDMRIPISYALGYPERITHNAAHFDLAQLTCLDFSAPDFKRYPCLRLAFDALKEGIGACTILNASNEIAVAQFLTKRIKFTQIAQTIAQMLNSIVAPELCSIDDVLAFDAEVRERTLSLLEWF</sequence>
<name>A0A7Y4P5Q8_9BURK</name>
<dbReference type="InterPro" id="IPR026877">
    <property type="entry name" value="DXPR_C"/>
</dbReference>
<feature type="binding site" evidence="9">
    <location>
        <position position="222"/>
    </location>
    <ligand>
        <name>Mn(2+)</name>
        <dbReference type="ChEBI" id="CHEBI:29035"/>
    </ligand>
</feature>
<feature type="domain" description="1-deoxy-D-xylulose 5-phosphate reductoisomerase C-terminal" evidence="11">
    <location>
        <begin position="146"/>
        <end position="230"/>
    </location>
</feature>
<keyword evidence="14" id="KW-1185">Reference proteome</keyword>
<dbReference type="HAMAP" id="MF_00183">
    <property type="entry name" value="DXP_reductoisom"/>
    <property type="match status" value="1"/>
</dbReference>
<dbReference type="AlphaFoldDB" id="A0A7Y4P5Q8"/>
<keyword evidence="4 9" id="KW-0521">NADP</keyword>
<evidence type="ECO:0000256" key="9">
    <source>
        <dbReference type="HAMAP-Rule" id="MF_00183"/>
    </source>
</evidence>
<dbReference type="Gene3D" id="1.10.1740.10">
    <property type="match status" value="1"/>
</dbReference>
<feature type="binding site" evidence="9">
    <location>
        <position position="11"/>
    </location>
    <ligand>
        <name>NADPH</name>
        <dbReference type="ChEBI" id="CHEBI:57783"/>
    </ligand>
</feature>
<dbReference type="Pfam" id="PF08436">
    <property type="entry name" value="DXP_redisom_C"/>
    <property type="match status" value="1"/>
</dbReference>
<protein>
    <recommendedName>
        <fullName evidence="9">1-deoxy-D-xylulose 5-phosphate reductoisomerase</fullName>
        <shortName evidence="9">DXP reductoisomerase</shortName>
        <ecNumber evidence="9">1.1.1.267</ecNumber>
    </recommendedName>
    <alternativeName>
        <fullName evidence="9">1-deoxyxylulose-5-phosphate reductoisomerase</fullName>
    </alternativeName>
    <alternativeName>
        <fullName evidence="9">2-C-methyl-D-erythritol 4-phosphate synthase</fullName>
    </alternativeName>
</protein>
<keyword evidence="5 9" id="KW-0560">Oxidoreductase</keyword>
<dbReference type="InterPro" id="IPR013644">
    <property type="entry name" value="DXP_reductoisomerase_C"/>
</dbReference>
<dbReference type="EC" id="1.1.1.267" evidence="9"/>
<feature type="binding site" evidence="9">
    <location>
        <position position="13"/>
    </location>
    <ligand>
        <name>NADPH</name>
        <dbReference type="ChEBI" id="CHEBI:57783"/>
    </ligand>
</feature>
<feature type="binding site" evidence="9">
    <location>
        <position position="152"/>
    </location>
    <ligand>
        <name>1-deoxy-D-xylulose 5-phosphate</name>
        <dbReference type="ChEBI" id="CHEBI:57792"/>
    </ligand>
</feature>
<accession>A0A7Y4P5Q8</accession>
<evidence type="ECO:0000256" key="2">
    <source>
        <dbReference type="ARBA" id="ARBA00006825"/>
    </source>
</evidence>
<reference evidence="13 14" key="1">
    <citation type="submission" date="2020-05" db="EMBL/GenBank/DDBJ databases">
        <authorList>
            <person name="Niu N."/>
        </authorList>
    </citation>
    <scope>NUCLEOTIDE SEQUENCE [LARGE SCALE GENOMIC DNA]</scope>
    <source>
        <strain evidence="13 14">LMG10982</strain>
    </source>
</reference>
<evidence type="ECO:0000259" key="10">
    <source>
        <dbReference type="Pfam" id="PF02670"/>
    </source>
</evidence>
<dbReference type="InterPro" id="IPR003821">
    <property type="entry name" value="DXP_reductoisomerase"/>
</dbReference>
<dbReference type="RefSeq" id="WP_171587960.1">
    <property type="nucleotide sequence ID" value="NZ_JABGBO010000002.1"/>
</dbReference>
<keyword evidence="7 9" id="KW-0414">Isoprene biosynthesis</keyword>
<evidence type="ECO:0000256" key="8">
    <source>
        <dbReference type="ARBA" id="ARBA00048543"/>
    </source>
</evidence>
<dbReference type="Pfam" id="PF02670">
    <property type="entry name" value="DXP_reductoisom"/>
    <property type="match status" value="1"/>
</dbReference>
<feature type="binding site" evidence="9">
    <location>
        <position position="206"/>
    </location>
    <ligand>
        <name>NADPH</name>
        <dbReference type="ChEBI" id="CHEBI:57783"/>
    </ligand>
</feature>
<dbReference type="NCBIfam" id="TIGR00243">
    <property type="entry name" value="Dxr"/>
    <property type="match status" value="1"/>
</dbReference>
<dbReference type="FunFam" id="3.40.50.720:FF:000045">
    <property type="entry name" value="1-deoxy-D-xylulose 5-phosphate reductoisomerase"/>
    <property type="match status" value="1"/>
</dbReference>
<evidence type="ECO:0000256" key="1">
    <source>
        <dbReference type="ARBA" id="ARBA00005094"/>
    </source>
</evidence>
<evidence type="ECO:0000256" key="5">
    <source>
        <dbReference type="ARBA" id="ARBA00023002"/>
    </source>
</evidence>
<dbReference type="EMBL" id="JABGBO010000002">
    <property type="protein sequence ID" value="NOL48975.1"/>
    <property type="molecule type" value="Genomic_DNA"/>
</dbReference>
<dbReference type="PIRSF" id="PIRSF006205">
    <property type="entry name" value="Dxp_reductismrs"/>
    <property type="match status" value="1"/>
</dbReference>
<comment type="catalytic activity">
    <reaction evidence="8">
        <text>2-C-methyl-D-erythritol 4-phosphate + NADP(+) = 1-deoxy-D-xylulose 5-phosphate + NADPH + H(+)</text>
        <dbReference type="Rhea" id="RHEA:13717"/>
        <dbReference type="ChEBI" id="CHEBI:15378"/>
        <dbReference type="ChEBI" id="CHEBI:57783"/>
        <dbReference type="ChEBI" id="CHEBI:57792"/>
        <dbReference type="ChEBI" id="CHEBI:58262"/>
        <dbReference type="ChEBI" id="CHEBI:58349"/>
        <dbReference type="EC" id="1.1.1.267"/>
    </reaction>
    <physiologicalReaction direction="right-to-left" evidence="8">
        <dbReference type="Rhea" id="RHEA:13719"/>
    </physiologicalReaction>
</comment>
<feature type="domain" description="DXP reductoisomerase C-terminal" evidence="12">
    <location>
        <begin position="262"/>
        <end position="378"/>
    </location>
</feature>
<evidence type="ECO:0000313" key="14">
    <source>
        <dbReference type="Proteomes" id="UP000541421"/>
    </source>
</evidence>
<dbReference type="PANTHER" id="PTHR30525:SF0">
    <property type="entry name" value="1-DEOXY-D-XYLULOSE 5-PHOSPHATE REDUCTOISOMERASE, CHLOROPLASTIC"/>
    <property type="match status" value="1"/>
</dbReference>
<comment type="pathway">
    <text evidence="1 9">Isoprenoid biosynthesis; isopentenyl diphosphate biosynthesis via DXP pathway; isopentenyl diphosphate from 1-deoxy-D-xylulose 5-phosphate: step 1/6.</text>
</comment>
<keyword evidence="6 9" id="KW-0464">Manganese</keyword>
<feature type="binding site" evidence="9">
    <location>
        <position position="150"/>
    </location>
    <ligand>
        <name>Mn(2+)</name>
        <dbReference type="ChEBI" id="CHEBI:29035"/>
    </ligand>
</feature>
<dbReference type="SUPFAM" id="SSF69055">
    <property type="entry name" value="1-deoxy-D-xylulose-5-phosphate reductoisomerase, C-terminal domain"/>
    <property type="match status" value="1"/>
</dbReference>
<comment type="caution">
    <text evidence="9">Lacks conserved residue(s) required for the propagation of feature annotation.</text>
</comment>
<comment type="cofactor">
    <cofactor evidence="9">
        <name>Mg(2+)</name>
        <dbReference type="ChEBI" id="CHEBI:18420"/>
    </cofactor>
    <cofactor evidence="9">
        <name>Mn(2+)</name>
        <dbReference type="ChEBI" id="CHEBI:29035"/>
    </cofactor>
</comment>
<evidence type="ECO:0000259" key="12">
    <source>
        <dbReference type="Pfam" id="PF13288"/>
    </source>
</evidence>
<feature type="binding site" evidence="9">
    <location>
        <position position="151"/>
    </location>
    <ligand>
        <name>1-deoxy-D-xylulose 5-phosphate</name>
        <dbReference type="ChEBI" id="CHEBI:57792"/>
    </ligand>
</feature>